<accession>A0AAX2R6Y0</accession>
<evidence type="ECO:0000313" key="2">
    <source>
        <dbReference type="Proteomes" id="UP000294834"/>
    </source>
</evidence>
<name>A0AAX2R6Y0_9BACT</name>
<sequence>MSETIQLSPGLVAAYKELLTNPKKNGFSFRPITECFREIETVTPKHELFNVYIEYLQKPLPKVIFYIIMDELYGNLTGRAMDAEGKPGYLGYKLEFIKE</sequence>
<protein>
    <submittedName>
        <fullName evidence="1">Uncharacterized protein</fullName>
    </submittedName>
</protein>
<proteinExistence type="predicted"/>
<dbReference type="AlphaFoldDB" id="A0AAX2R6Y0"/>
<dbReference type="RefSeq" id="WP_038606538.1">
    <property type="nucleotide sequence ID" value="NZ_JAGKHU010000031.1"/>
</dbReference>
<dbReference type="KEGG" id="bdh:GV66_16295"/>
<evidence type="ECO:0000313" key="1">
    <source>
        <dbReference type="EMBL" id="TDB08509.1"/>
    </source>
</evidence>
<dbReference type="Proteomes" id="UP000294834">
    <property type="component" value="Unassembled WGS sequence"/>
</dbReference>
<organism evidence="1 2">
    <name type="scientific">Phocaeicola dorei</name>
    <dbReference type="NCBI Taxonomy" id="357276"/>
    <lineage>
        <taxon>Bacteria</taxon>
        <taxon>Pseudomonadati</taxon>
        <taxon>Bacteroidota</taxon>
        <taxon>Bacteroidia</taxon>
        <taxon>Bacteroidales</taxon>
        <taxon>Bacteroidaceae</taxon>
        <taxon>Phocaeicola</taxon>
    </lineage>
</organism>
<comment type="caution">
    <text evidence="1">The sequence shown here is derived from an EMBL/GenBank/DDBJ whole genome shotgun (WGS) entry which is preliminary data.</text>
</comment>
<reference evidence="1 2" key="1">
    <citation type="journal article" date="2019" name="Nat. Microbiol.">
        <title>Genomic variation and strain-specific functional adaptation in the human gut microbiome during early life.</title>
        <authorList>
            <person name="Vatanen T."/>
            <person name="Plichta D.R."/>
            <person name="Somani J."/>
            <person name="Munch P.C."/>
            <person name="Arthur T.D."/>
            <person name="Hall A.B."/>
            <person name="Rudolf S."/>
            <person name="Oakeley E.J."/>
            <person name="Ke X."/>
            <person name="Young R.A."/>
            <person name="Haiser H.J."/>
            <person name="Kolde R."/>
            <person name="Yassour M."/>
            <person name="Luopajarvi K."/>
            <person name="Siljander H."/>
            <person name="Virtanen S.M."/>
            <person name="Ilonen J."/>
            <person name="Uibo R."/>
            <person name="Tillmann V."/>
            <person name="Mokurov S."/>
            <person name="Dorshakova N."/>
            <person name="Porter J.A."/>
            <person name="McHardy A.C."/>
            <person name="Lahdesmaki H."/>
            <person name="Vlamakis H."/>
            <person name="Huttenhower C."/>
            <person name="Knip M."/>
            <person name="Xavier R.J."/>
        </authorList>
    </citation>
    <scope>NUCLEOTIDE SEQUENCE [LARGE SCALE GENOMIC DNA]</scope>
    <source>
        <strain evidence="1 2">RJX1052</strain>
    </source>
</reference>
<dbReference type="EMBL" id="SLTX01000001">
    <property type="protein sequence ID" value="TDB08509.1"/>
    <property type="molecule type" value="Genomic_DNA"/>
</dbReference>
<gene>
    <name evidence="1" type="ORF">E1J06_14575</name>
</gene>